<evidence type="ECO:0000313" key="1">
    <source>
        <dbReference type="EMBL" id="EKB47235.1"/>
    </source>
</evidence>
<reference evidence="1" key="1">
    <citation type="journal article" date="2012" name="J. Bacteriol.">
        <title>Draft Genome Sequence of Cecembia lonarensis Strain LW9T, Isolated from Lonar Lake, a Haloalkaline Lake in India.</title>
        <authorList>
            <person name="Shivaji S."/>
            <person name="Ara S."/>
            <person name="Singh A."/>
            <person name="Pinnaka A.K."/>
        </authorList>
    </citation>
    <scope>NUCLEOTIDE SEQUENCE [LARGE SCALE GENOMIC DNA]</scope>
    <source>
        <strain evidence="1">LW9</strain>
    </source>
</reference>
<comment type="caution">
    <text evidence="1">The sequence shown here is derived from an EMBL/GenBank/DDBJ whole genome shotgun (WGS) entry which is preliminary data.</text>
</comment>
<dbReference type="Proteomes" id="UP000004478">
    <property type="component" value="Unassembled WGS sequence"/>
</dbReference>
<organism evidence="1 2">
    <name type="scientific">Cecembia lonarensis (strain CCUG 58316 / KCTC 22772 / LW9)</name>
    <dbReference type="NCBI Taxonomy" id="1225176"/>
    <lineage>
        <taxon>Bacteria</taxon>
        <taxon>Pseudomonadati</taxon>
        <taxon>Bacteroidota</taxon>
        <taxon>Cytophagia</taxon>
        <taxon>Cytophagales</taxon>
        <taxon>Cyclobacteriaceae</taxon>
        <taxon>Cecembia</taxon>
    </lineage>
</organism>
<dbReference type="AlphaFoldDB" id="K1KSV2"/>
<name>K1KSV2_CECL9</name>
<dbReference type="EMBL" id="AMGM01000187">
    <property type="protein sequence ID" value="EKB47235.1"/>
    <property type="molecule type" value="Genomic_DNA"/>
</dbReference>
<accession>K1KSV2</accession>
<keyword evidence="2" id="KW-1185">Reference proteome</keyword>
<protein>
    <submittedName>
        <fullName evidence="1">Uncharacterized protein</fullName>
    </submittedName>
</protein>
<proteinExistence type="predicted"/>
<evidence type="ECO:0000313" key="2">
    <source>
        <dbReference type="Proteomes" id="UP000004478"/>
    </source>
</evidence>
<sequence>MSLLCPVGASPAVGQGSKMLWAASAVAPPQSTVQSASTPVGNRPVQLESGAAGLRHGLVLVSGPAADPDGTDDHTVTFHWDASGENHDAPVV</sequence>
<gene>
    <name evidence="1" type="ORF">B879_04169</name>
</gene>